<evidence type="ECO:0000313" key="2">
    <source>
        <dbReference type="Proteomes" id="UP000198640"/>
    </source>
</evidence>
<protein>
    <submittedName>
        <fullName evidence="1">Uncharacterized protein</fullName>
    </submittedName>
</protein>
<organism evidence="1 2">
    <name type="scientific">Nitrosomonas halophila</name>
    <dbReference type="NCBI Taxonomy" id="44576"/>
    <lineage>
        <taxon>Bacteria</taxon>
        <taxon>Pseudomonadati</taxon>
        <taxon>Pseudomonadota</taxon>
        <taxon>Betaproteobacteria</taxon>
        <taxon>Nitrosomonadales</taxon>
        <taxon>Nitrosomonadaceae</taxon>
        <taxon>Nitrosomonas</taxon>
    </lineage>
</organism>
<dbReference type="Proteomes" id="UP000198640">
    <property type="component" value="Unassembled WGS sequence"/>
</dbReference>
<keyword evidence="2" id="KW-1185">Reference proteome</keyword>
<dbReference type="OrthoDB" id="8565372at2"/>
<proteinExistence type="predicted"/>
<evidence type="ECO:0000313" key="1">
    <source>
        <dbReference type="EMBL" id="SDY62818.1"/>
    </source>
</evidence>
<dbReference type="RefSeq" id="WP_090414944.1">
    <property type="nucleotide sequence ID" value="NZ_FNOY01000048.1"/>
</dbReference>
<dbReference type="EMBL" id="FNOY01000048">
    <property type="protein sequence ID" value="SDY62818.1"/>
    <property type="molecule type" value="Genomic_DNA"/>
</dbReference>
<name>A0A1H3LFS5_9PROT</name>
<gene>
    <name evidence="1" type="ORF">SAMN05421881_10489</name>
</gene>
<reference evidence="1 2" key="1">
    <citation type="submission" date="2016-10" db="EMBL/GenBank/DDBJ databases">
        <authorList>
            <person name="de Groot N.N."/>
        </authorList>
    </citation>
    <scope>NUCLEOTIDE SEQUENCE [LARGE SCALE GENOMIC DNA]</scope>
    <source>
        <strain evidence="1 2">Nm1</strain>
    </source>
</reference>
<sequence>MTESVLKIGLPTNLTRGLKPNWNPRTGHLNILYPPHKQPIQPTTVEPVANRGSWSFPEISLHESARSLLDALIPYKVVSAASEMDAPLIGAGALLIGAAGSEASIKQLSATLGVDLSKPDFRYALVKLTRLDGINTHASAASGILVHARPRRPDPAYGLSEAFISASTKLCHAGRSRLQDYGNRLRKEDADSILDAFDTFGTHYISAIQLGDSILQVFAYLPEQFAKIQRAHADERNPLSGPGSQNFAQFTTDAATGRYGFVQQYGHLICLSNAREFNATLDNGDWQDHLWSKHDSIFSLFNTDSKLSLVTLQETFTEQAPVEIQLASLSLMIEQKRGLIWQRIFKAAMTQKYRDTIQPNFAIYDTRDFVQMLPQDQTDVISFIATPTINLYQTRLDLSDMQFVAAGEVKNCLLFANVLSIQSTNGITIPGKAIRLFGQVFDMRTHGHARVMTIADEAFASLQIGCDEFLGALAVRNTSGSAYCVIVDGLKFDLKGHGPDALPVVVDDVRVTPPADAVPLLINSLQFSMTFAEAVISDQSGCAQGGVQRFVRQYLRWVARTIPSTTRDPEQLALRVRAMDLAHYAINPDSGSFVPILPYTDYEQYVQSILNYLDRIQFQIAQNEQRIANRRQEELVIDVARTLNQNIIASGELISDVIAANAAQQKDLAGFYDALITQKQAEVAQQRSKLNALQTALFEAQGDVDFAVQQYQSAVKQWETIEAIKFGLDVATNLFALGITIATPASAISAVKDMSAAVQMIQKTLNVLNTLAKLYQGAATGIKGLQGAQATLDGLEGAPFGSPATIPWDELSILFNQIMATGPDVKAEKAALQAAFSILVLRGKAVTTAQSALHAIEREIYTNQQQKTLNTRQANRLAALQDKLHPAHIADLDRNAIDLMALTGHLSFIQNQMLGILAKAFLQQDLALQYANLQPATPILSFSLLKFSAAIVQQKATTIQAKSALAHYQAVTTKPIDFVIAGVRPDQLTHGNTFNTAIFLNAPEFYQYVNARVVAVVATIDGVKSTDSGTYLLRLAYDGTPFHDRNIERDPLNFRTPWRERIYEYRAADDTPTFSDGGKSWSDGVSRITPFSNWEISFPDTRTNKGIRFDKERLTIRLSFILEARIVDAEKILQLRTARKLAAMQAFAPHAPAVGFLAHEQRTLETAPRPALLTAAAGLPAASALIAQMYAQGSCTNGWDVVFNMGLAEINTVLKKQYEDLKTHTAYKNTISVNTSEQYPGDVTVINKFEIEYGYPLLGFSINNNNSATLSMEILKGSMQKCSKIGSSPENCDPPQSLTGETLTAVVSLTKVAGSVQVDGGNHHVLKVLLDMQEGAFSISNIDLSDETKVAFNQAVKSYFVNNPVIFLINQLDLTNIPTLNALRPKDFIFKPLKTPSNNEMLQLFIMTDGRAVRNYSQAFLNNIPEPLPLGQASSMMVRSGIIFHDVLPQSLKNNGWTLQGVDPGDPAKAWSGKFSDASIIGRVDLSKLDHYSSSGGQGGGSTTHYTYSIPGGNDVSWSLAGTTLTVQADGQMLYSGNRKQALTYKQHACTTVYPCFFNCTHCSDSNLSSDITVNVRAYLPLSVGGKGRNQTVQITTTSKGVTVSGHLSGGGPSGSDDLEAQVNQQIRDQVPKQIADKLSIQFDAVSVFALKNLLFPAGNYITFSACAVPGDLLLLGNFTAEN</sequence>
<dbReference type="STRING" id="44576.SAMN05421881_10489"/>
<accession>A0A1H3LFS5</accession>